<name>A0A2T9Y5V2_9FUNG</name>
<evidence type="ECO:0000313" key="1">
    <source>
        <dbReference type="EMBL" id="PVU87721.1"/>
    </source>
</evidence>
<keyword evidence="2" id="KW-1185">Reference proteome</keyword>
<evidence type="ECO:0008006" key="3">
    <source>
        <dbReference type="Google" id="ProtNLM"/>
    </source>
</evidence>
<dbReference type="Proteomes" id="UP000245699">
    <property type="component" value="Unassembled WGS sequence"/>
</dbReference>
<comment type="caution">
    <text evidence="1">The sequence shown here is derived from an EMBL/GenBank/DDBJ whole genome shotgun (WGS) entry which is preliminary data.</text>
</comment>
<proteinExistence type="predicted"/>
<reference evidence="1 2" key="1">
    <citation type="journal article" date="2018" name="MBio">
        <title>Comparative Genomics Reveals the Core Gene Toolbox for the Fungus-Insect Symbiosis.</title>
        <authorList>
            <person name="Wang Y."/>
            <person name="Stata M."/>
            <person name="Wang W."/>
            <person name="Stajich J.E."/>
            <person name="White M.M."/>
            <person name="Moncalvo J.M."/>
        </authorList>
    </citation>
    <scope>NUCLEOTIDE SEQUENCE [LARGE SCALE GENOMIC DNA]</scope>
    <source>
        <strain evidence="1 2">AUS-77-4</strain>
    </source>
</reference>
<accession>A0A2T9Y5V2</accession>
<evidence type="ECO:0000313" key="2">
    <source>
        <dbReference type="Proteomes" id="UP000245699"/>
    </source>
</evidence>
<dbReference type="EMBL" id="MBFT01000703">
    <property type="protein sequence ID" value="PVU87721.1"/>
    <property type="molecule type" value="Genomic_DNA"/>
</dbReference>
<protein>
    <recommendedName>
        <fullName evidence="3">Reverse transcriptase zinc-binding domain-containing protein</fullName>
    </recommendedName>
</protein>
<dbReference type="AlphaFoldDB" id="A0A2T9Y5V2"/>
<dbReference type="OrthoDB" id="5522521at2759"/>
<organism evidence="1 2">
    <name type="scientific">Furculomyces boomerangus</name>
    <dbReference type="NCBI Taxonomy" id="61424"/>
    <lineage>
        <taxon>Eukaryota</taxon>
        <taxon>Fungi</taxon>
        <taxon>Fungi incertae sedis</taxon>
        <taxon>Zoopagomycota</taxon>
        <taxon>Kickxellomycotina</taxon>
        <taxon>Harpellomycetes</taxon>
        <taxon>Harpellales</taxon>
        <taxon>Harpellaceae</taxon>
        <taxon>Furculomyces</taxon>
    </lineage>
</organism>
<sequence length="171" mass="20602">MLFIIGCVITENRAKNWTDEKNENCKVCKNHLEYMRHMFTKCVKVVKFWKRVIKFIIKLKEPTGIISENIITIEEFQNRNNVLTDSIPQNKTWEAFAIFEIYRAKVELALSNTCATPTEMFYRFLNELKQFIKFECKIRSISFKKMLKVRCQWFTFEPGIDKKFSLRFRED</sequence>
<gene>
    <name evidence="1" type="ORF">BB559_005917</name>
</gene>